<evidence type="ECO:0008006" key="4">
    <source>
        <dbReference type="Google" id="ProtNLM"/>
    </source>
</evidence>
<protein>
    <recommendedName>
        <fullName evidence="4">SMP-30/Gluconolactonase/LRE-like region domain-containing protein</fullName>
    </recommendedName>
</protein>
<evidence type="ECO:0000313" key="3">
    <source>
        <dbReference type="Proteomes" id="UP000288227"/>
    </source>
</evidence>
<proteinExistence type="predicted"/>
<dbReference type="AlphaFoldDB" id="A0A401UCS5"/>
<organism evidence="2 3">
    <name type="scientific">Chryseotalea sanaruensis</name>
    <dbReference type="NCBI Taxonomy" id="2482724"/>
    <lineage>
        <taxon>Bacteria</taxon>
        <taxon>Pseudomonadati</taxon>
        <taxon>Bacteroidota</taxon>
        <taxon>Cytophagia</taxon>
        <taxon>Cytophagales</taxon>
        <taxon>Chryseotaleaceae</taxon>
        <taxon>Chryseotalea</taxon>
    </lineage>
</organism>
<gene>
    <name evidence="2" type="ORF">SanaruYs_29330</name>
</gene>
<dbReference type="SUPFAM" id="SSF63829">
    <property type="entry name" value="Calcium-dependent phosphotriesterase"/>
    <property type="match status" value="1"/>
</dbReference>
<keyword evidence="1" id="KW-0732">Signal</keyword>
<sequence>MRLILLLLSIPLFAVAQAPELAFTIKEKDFIPEGIAYNPLDGSFYVGSIHKNKIVKITAKGEVTDFVHSHQDSIGQVLGLHIDADKQELWVCSNEAESLKGGRSSVHRYNLKTGKLIKQYNYQVKDEIHLFNDLVLLNGQVYLTDSEFKAVFTIDPAKDKPALFIQSDKLYYANGITTMPNNKLVVSAGNGFNLVDVDTKTLTQIPFEKYFVVGIDGLYYKDNTLIGIQNVTYPACINRYYLNADHTTINKAEVLLADHVSFNIPTTGAIAGDYFYFIANSHLNHYDKGTISNAAVLEDVKIMRIRLEQ</sequence>
<dbReference type="Proteomes" id="UP000288227">
    <property type="component" value="Unassembled WGS sequence"/>
</dbReference>
<feature type="signal peptide" evidence="1">
    <location>
        <begin position="1"/>
        <end position="18"/>
    </location>
</feature>
<feature type="chain" id="PRO_5019303018" description="SMP-30/Gluconolactonase/LRE-like region domain-containing protein" evidence="1">
    <location>
        <begin position="19"/>
        <end position="309"/>
    </location>
</feature>
<dbReference type="OrthoDB" id="8584394at2"/>
<accession>A0A401UCS5</accession>
<evidence type="ECO:0000256" key="1">
    <source>
        <dbReference type="SAM" id="SignalP"/>
    </source>
</evidence>
<dbReference type="RefSeq" id="WP_127123347.1">
    <property type="nucleotide sequence ID" value="NZ_BHXQ01000005.1"/>
</dbReference>
<name>A0A401UCS5_9BACT</name>
<keyword evidence="3" id="KW-1185">Reference proteome</keyword>
<dbReference type="InterPro" id="IPR011042">
    <property type="entry name" value="6-blade_b-propeller_TolB-like"/>
</dbReference>
<reference evidence="2 3" key="1">
    <citation type="submission" date="2018-11" db="EMBL/GenBank/DDBJ databases">
        <title>Chryseotalea sanarue gen. nov., sp., nov., a member of the family Cytophagaceae, isolated from a brackish lake in Hamamatsu Japan.</title>
        <authorList>
            <person name="Maejima Y."/>
            <person name="Iino T."/>
            <person name="Muraguchi Y."/>
            <person name="Fukuda K."/>
            <person name="Ohkuma M."/>
            <person name="Moriuchi R."/>
            <person name="Dohra H."/>
            <person name="Kimbara K."/>
            <person name="Shintani M."/>
        </authorList>
    </citation>
    <scope>NUCLEOTIDE SEQUENCE [LARGE SCALE GENOMIC DNA]</scope>
    <source>
        <strain evidence="2 3">Ys</strain>
    </source>
</reference>
<evidence type="ECO:0000313" key="2">
    <source>
        <dbReference type="EMBL" id="GCC52695.1"/>
    </source>
</evidence>
<comment type="caution">
    <text evidence="2">The sequence shown here is derived from an EMBL/GenBank/DDBJ whole genome shotgun (WGS) entry which is preliminary data.</text>
</comment>
<dbReference type="EMBL" id="BHXQ01000005">
    <property type="protein sequence ID" value="GCC52695.1"/>
    <property type="molecule type" value="Genomic_DNA"/>
</dbReference>
<dbReference type="Gene3D" id="2.120.10.30">
    <property type="entry name" value="TolB, C-terminal domain"/>
    <property type="match status" value="1"/>
</dbReference>